<comment type="catalytic activity">
    <reaction evidence="4">
        <text>alpha,alpha-trehalose + H2O = alpha-D-glucose + beta-D-glucose</text>
        <dbReference type="Rhea" id="RHEA:32675"/>
        <dbReference type="ChEBI" id="CHEBI:15377"/>
        <dbReference type="ChEBI" id="CHEBI:15903"/>
        <dbReference type="ChEBI" id="CHEBI:16551"/>
        <dbReference type="ChEBI" id="CHEBI:17925"/>
        <dbReference type="EC" id="3.2.1.28"/>
    </reaction>
</comment>
<dbReference type="InterPro" id="IPR018232">
    <property type="entry name" value="Glyco_hydro_37_CS"/>
</dbReference>
<evidence type="ECO:0000256" key="1">
    <source>
        <dbReference type="ARBA" id="ARBA00005615"/>
    </source>
</evidence>
<dbReference type="PANTHER" id="PTHR23403:SF1">
    <property type="entry name" value="TREHALASE"/>
    <property type="match status" value="1"/>
</dbReference>
<feature type="region of interest" description="Disordered" evidence="5">
    <location>
        <begin position="314"/>
        <end position="333"/>
    </location>
</feature>
<accession>A0A835ZF27</accession>
<dbReference type="GO" id="GO:0004555">
    <property type="term" value="F:alpha,alpha-trehalase activity"/>
    <property type="evidence" value="ECO:0007669"/>
    <property type="project" value="UniProtKB-EC"/>
</dbReference>
<name>A0A835ZF27_9STRA</name>
<evidence type="ECO:0000256" key="4">
    <source>
        <dbReference type="RuleBase" id="RU361180"/>
    </source>
</evidence>
<keyword evidence="2 4" id="KW-0378">Hydrolase</keyword>
<dbReference type="Proteomes" id="UP000664859">
    <property type="component" value="Unassembled WGS sequence"/>
</dbReference>
<dbReference type="PROSITE" id="PS00927">
    <property type="entry name" value="TREHALASE_1"/>
    <property type="match status" value="1"/>
</dbReference>
<dbReference type="Pfam" id="PF01204">
    <property type="entry name" value="Trehalase"/>
    <property type="match status" value="2"/>
</dbReference>
<evidence type="ECO:0000313" key="6">
    <source>
        <dbReference type="EMBL" id="KAG5192525.1"/>
    </source>
</evidence>
<proteinExistence type="inferred from homology"/>
<sequence length="588" mass="63008">MAAVSSGAASLFCEGPLLHAVQAMGVFKDSKTFVDMPAKADPEHILKAFSQLAEDDKTSVQALTAFVATHFDDVGADLLPHSPTDFVVDLPFITTIRQPDMARWAAALHALWPGLTRQVSPDVKANPQRHSLLHRANAVVVPGGRFRESYYWDSYWICKGLLVSGMAQTAQGVVQNLLDDVKTFGHVPNGGRLYYTQRTQPPLLSDMVLDLVTATTAEGTTTGQQENGLAFLQEALPVLEQEYRFWMLQRSVTIAGHVLNRYWCDAAAARPRPESYREDLATSAGDSGVLAELTAAAESGWDFSSRWWLKGSSSDGTGDGGGGGGDGGGDAAAAHVGQLRDTQITRIVPVGLNAFLYRYETNLAHFCTLLGSPDDGTTYGTAAEARAAAMLNLMWDETASLWRDLVLPPAADDASTRTTAFVGCTQSEHVTAACFVPLWAGEVFRREATVAALLSSGLLDGGGGVMMTSLVASGQQWDMPVSWPPLQWLIVEGLRATVGGKELADKLALEWLRSAHQAWAETGFMHEKLDGQRTGGVGKGGEYEPQVGFGWTNGVALDWLKRYYSDSAAAAASPSLESSVKEACAAGC</sequence>
<evidence type="ECO:0000256" key="3">
    <source>
        <dbReference type="ARBA" id="ARBA00023295"/>
    </source>
</evidence>
<dbReference type="InterPro" id="IPR012341">
    <property type="entry name" value="6hp_glycosidase-like_sf"/>
</dbReference>
<evidence type="ECO:0000313" key="7">
    <source>
        <dbReference type="Proteomes" id="UP000664859"/>
    </source>
</evidence>
<dbReference type="SUPFAM" id="SSF48208">
    <property type="entry name" value="Six-hairpin glycosidases"/>
    <property type="match status" value="1"/>
</dbReference>
<feature type="compositionally biased region" description="Gly residues" evidence="5">
    <location>
        <begin position="317"/>
        <end position="330"/>
    </location>
</feature>
<reference evidence="6" key="1">
    <citation type="submission" date="2021-02" db="EMBL/GenBank/DDBJ databases">
        <title>First Annotated Genome of the Yellow-green Alga Tribonema minus.</title>
        <authorList>
            <person name="Mahan K.M."/>
        </authorList>
    </citation>
    <scope>NUCLEOTIDE SEQUENCE</scope>
    <source>
        <strain evidence="6">UTEX B ZZ1240</strain>
    </source>
</reference>
<dbReference type="OrthoDB" id="3542292at2759"/>
<keyword evidence="7" id="KW-1185">Reference proteome</keyword>
<dbReference type="InterPro" id="IPR001661">
    <property type="entry name" value="Glyco_hydro_37"/>
</dbReference>
<keyword evidence="3 4" id="KW-0326">Glycosidase</keyword>
<dbReference type="PANTHER" id="PTHR23403">
    <property type="entry name" value="TREHALASE"/>
    <property type="match status" value="1"/>
</dbReference>
<dbReference type="AlphaFoldDB" id="A0A835ZF27"/>
<gene>
    <name evidence="6" type="ORF">JKP88DRAFT_271132</name>
</gene>
<dbReference type="Gene3D" id="1.50.10.10">
    <property type="match status" value="1"/>
</dbReference>
<comment type="similarity">
    <text evidence="1 4">Belongs to the glycosyl hydrolase 37 family.</text>
</comment>
<dbReference type="EMBL" id="JAFCMP010000004">
    <property type="protein sequence ID" value="KAG5192525.1"/>
    <property type="molecule type" value="Genomic_DNA"/>
</dbReference>
<dbReference type="InterPro" id="IPR008928">
    <property type="entry name" value="6-hairpin_glycosidase_sf"/>
</dbReference>
<evidence type="ECO:0000256" key="5">
    <source>
        <dbReference type="SAM" id="MobiDB-lite"/>
    </source>
</evidence>
<dbReference type="PRINTS" id="PR00744">
    <property type="entry name" value="GLHYDRLASE37"/>
</dbReference>
<dbReference type="EC" id="3.2.1.28" evidence="4"/>
<dbReference type="GO" id="GO:0005993">
    <property type="term" value="P:trehalose catabolic process"/>
    <property type="evidence" value="ECO:0007669"/>
    <property type="project" value="TreeGrafter"/>
</dbReference>
<protein>
    <recommendedName>
        <fullName evidence="4">Trehalase</fullName>
        <ecNumber evidence="4">3.2.1.28</ecNumber>
    </recommendedName>
    <alternativeName>
        <fullName evidence="4">Alpha-trehalose glucohydrolase</fullName>
    </alternativeName>
</protein>
<evidence type="ECO:0000256" key="2">
    <source>
        <dbReference type="ARBA" id="ARBA00022801"/>
    </source>
</evidence>
<organism evidence="6 7">
    <name type="scientific">Tribonema minus</name>
    <dbReference type="NCBI Taxonomy" id="303371"/>
    <lineage>
        <taxon>Eukaryota</taxon>
        <taxon>Sar</taxon>
        <taxon>Stramenopiles</taxon>
        <taxon>Ochrophyta</taxon>
        <taxon>PX clade</taxon>
        <taxon>Xanthophyceae</taxon>
        <taxon>Tribonematales</taxon>
        <taxon>Tribonemataceae</taxon>
        <taxon>Tribonema</taxon>
    </lineage>
</organism>
<comment type="caution">
    <text evidence="6">The sequence shown here is derived from an EMBL/GenBank/DDBJ whole genome shotgun (WGS) entry which is preliminary data.</text>
</comment>